<protein>
    <submittedName>
        <fullName evidence="2">NAD-dependent glycerol-3-phosphate dehydrogenase family protein</fullName>
    </submittedName>
</protein>
<accession>X8CAK5</accession>
<comment type="caution">
    <text evidence="2">The sequence shown here is derived from an EMBL/GenBank/DDBJ whole genome shotgun (WGS) entry which is preliminary data.</text>
</comment>
<dbReference type="InterPro" id="IPR006109">
    <property type="entry name" value="G3P_DH_NAD-dep_C"/>
</dbReference>
<gene>
    <name evidence="2" type="ORF">I553_2537</name>
</gene>
<sequence>MNQVAEGVKAASVVMEFADKYGLSMPIAREVDAVINHGSTVEQAYRGLMAEKPGHEIHGPGSKHRSRHPVMRGPWHCRIGRGSGGSVPQGFDKRCLCVCVFYVLLWCGCCVDEPTNKLAQSNWGTCYRRPGSQYL</sequence>
<dbReference type="Gene3D" id="1.10.1040.10">
    <property type="entry name" value="N-(1-d-carboxylethyl)-l-norvaline Dehydrogenase, domain 2"/>
    <property type="match status" value="1"/>
</dbReference>
<dbReference type="InterPro" id="IPR008927">
    <property type="entry name" value="6-PGluconate_DH-like_C_sf"/>
</dbReference>
<organism evidence="2">
    <name type="scientific">Mycobacterium xenopi 4042</name>
    <dbReference type="NCBI Taxonomy" id="1299334"/>
    <lineage>
        <taxon>Bacteria</taxon>
        <taxon>Bacillati</taxon>
        <taxon>Actinomycetota</taxon>
        <taxon>Actinomycetes</taxon>
        <taxon>Mycobacteriales</taxon>
        <taxon>Mycobacteriaceae</taxon>
        <taxon>Mycobacterium</taxon>
    </lineage>
</organism>
<name>X8CAK5_MYCXE</name>
<reference evidence="2" key="1">
    <citation type="submission" date="2014-01" db="EMBL/GenBank/DDBJ databases">
        <authorList>
            <person name="Brown-Elliot B."/>
            <person name="Wallace R."/>
            <person name="Lenaerts A."/>
            <person name="Ordway D."/>
            <person name="DeGroote M.A."/>
            <person name="Parker T."/>
            <person name="Sizemore C."/>
            <person name="Tallon L.J."/>
            <person name="Sadzewicz L.K."/>
            <person name="Sengamalay N."/>
            <person name="Fraser C.M."/>
            <person name="Hine E."/>
            <person name="Shefchek K.A."/>
            <person name="Das S.P."/>
            <person name="Tettelin H."/>
        </authorList>
    </citation>
    <scope>NUCLEOTIDE SEQUENCE [LARGE SCALE GENOMIC DNA]</scope>
    <source>
        <strain evidence="2">4042</strain>
    </source>
</reference>
<dbReference type="SUPFAM" id="SSF48179">
    <property type="entry name" value="6-phosphogluconate dehydrogenase C-terminal domain-like"/>
    <property type="match status" value="1"/>
</dbReference>
<evidence type="ECO:0000313" key="2">
    <source>
        <dbReference type="EMBL" id="EUA52350.1"/>
    </source>
</evidence>
<dbReference type="AlphaFoldDB" id="X8CAK5"/>
<dbReference type="GO" id="GO:0006072">
    <property type="term" value="P:glycerol-3-phosphate metabolic process"/>
    <property type="evidence" value="ECO:0007669"/>
    <property type="project" value="InterPro"/>
</dbReference>
<feature type="domain" description="Glycerol-3-phosphate dehydrogenase NAD-dependent C-terminal" evidence="1">
    <location>
        <begin position="1"/>
        <end position="45"/>
    </location>
</feature>
<proteinExistence type="predicted"/>
<dbReference type="PATRIC" id="fig|1299334.3.peg.3643"/>
<evidence type="ECO:0000259" key="1">
    <source>
        <dbReference type="Pfam" id="PF07479"/>
    </source>
</evidence>
<dbReference type="Pfam" id="PF07479">
    <property type="entry name" value="NAD_Gly3P_dh_C"/>
    <property type="match status" value="1"/>
</dbReference>
<dbReference type="GO" id="GO:0005975">
    <property type="term" value="P:carbohydrate metabolic process"/>
    <property type="evidence" value="ECO:0007669"/>
    <property type="project" value="InterPro"/>
</dbReference>
<dbReference type="InterPro" id="IPR013328">
    <property type="entry name" value="6PGD_dom2"/>
</dbReference>
<dbReference type="EMBL" id="JAOB01000033">
    <property type="protein sequence ID" value="EUA52350.1"/>
    <property type="molecule type" value="Genomic_DNA"/>
</dbReference>